<protein>
    <submittedName>
        <fullName evidence="1">Uncharacterized protein</fullName>
    </submittedName>
</protein>
<comment type="caution">
    <text evidence="1">The sequence shown here is derived from an EMBL/GenBank/DDBJ whole genome shotgun (WGS) entry which is preliminary data.</text>
</comment>
<dbReference type="AlphaFoldDB" id="A0A3R9PEP0"/>
<sequence>MPVDGVRNPVACFYIKDKDDCRRSYGCEWTYRGGGHCRPDYALGPIKSLEDARRTIDRVVFVINNVPSDMLWRAWKEATYLVNALPRSSSWDRVPPEARHYIMWEGKERVYDAYLRRAEKEGIKTRIARVPAVARRV</sequence>
<dbReference type="Proteomes" id="UP000277582">
    <property type="component" value="Unassembled WGS sequence"/>
</dbReference>
<name>A0A3R9PEP0_9CREN</name>
<evidence type="ECO:0000313" key="1">
    <source>
        <dbReference type="EMBL" id="RSN72364.1"/>
    </source>
</evidence>
<accession>A0A3R9PEP0</accession>
<dbReference type="RefSeq" id="WP_125672588.1">
    <property type="nucleotide sequence ID" value="NZ_RCOS01000157.1"/>
</dbReference>
<dbReference type="EMBL" id="RCOS01000157">
    <property type="protein sequence ID" value="RSN72364.1"/>
    <property type="molecule type" value="Genomic_DNA"/>
</dbReference>
<evidence type="ECO:0000313" key="2">
    <source>
        <dbReference type="Proteomes" id="UP000277582"/>
    </source>
</evidence>
<proteinExistence type="predicted"/>
<keyword evidence="2" id="KW-1185">Reference proteome</keyword>
<reference evidence="1 2" key="1">
    <citation type="submission" date="2018-10" db="EMBL/GenBank/DDBJ databases">
        <title>Co-occurring genomic capacity for anaerobic methane metabolism and dissimilatory sulfite reduction discovered in the Korarchaeota.</title>
        <authorList>
            <person name="Mckay L.J."/>
            <person name="Dlakic M."/>
            <person name="Fields M.W."/>
            <person name="Delmont T.O."/>
            <person name="Eren A.M."/>
            <person name="Jay Z.J."/>
            <person name="Klingelsmith K.B."/>
            <person name="Rusch D.B."/>
            <person name="Inskeep W.P."/>
        </authorList>
    </citation>
    <scope>NUCLEOTIDE SEQUENCE [LARGE SCALE GENOMIC DNA]</scope>
    <source>
        <strain evidence="1 2">MDKW</strain>
    </source>
</reference>
<organism evidence="1 2">
    <name type="scientific">Candidatus Methanodesulfokora washburnensis</name>
    <dbReference type="NCBI Taxonomy" id="2478471"/>
    <lineage>
        <taxon>Archaea</taxon>
        <taxon>Thermoproteota</taxon>
        <taxon>Candidatus Korarchaeia</taxon>
        <taxon>Candidatus Korarchaeia incertae sedis</taxon>
        <taxon>Candidatus Methanodesulfokora</taxon>
    </lineage>
</organism>
<gene>
    <name evidence="1" type="ORF">D6D85_14105</name>
</gene>